<keyword evidence="2" id="KW-0813">Transport</keyword>
<organism evidence="10">
    <name type="scientific">uncultured marine group II/III euryarchaeote AD1000_23_H03</name>
    <dbReference type="NCBI Taxonomy" id="1457740"/>
    <lineage>
        <taxon>Archaea</taxon>
        <taxon>Methanobacteriati</taxon>
        <taxon>Methanobacteriota</taxon>
        <taxon>environmental samples</taxon>
    </lineage>
</organism>
<keyword evidence="4" id="KW-0653">Protein transport</keyword>
<dbReference type="GO" id="GO:0015031">
    <property type="term" value="P:protein transport"/>
    <property type="evidence" value="ECO:0007669"/>
    <property type="project" value="UniProtKB-KW"/>
</dbReference>
<comment type="subcellular location">
    <subcellularLocation>
        <location evidence="8">Endomembrane system</location>
        <topology evidence="8">Single-pass membrane protein</topology>
    </subcellularLocation>
</comment>
<dbReference type="Pfam" id="PF03911">
    <property type="entry name" value="Sec61_beta"/>
    <property type="match status" value="1"/>
</dbReference>
<keyword evidence="3 9" id="KW-0812">Transmembrane</keyword>
<dbReference type="AlphaFoldDB" id="A0A075FS94"/>
<evidence type="ECO:0000256" key="5">
    <source>
        <dbReference type="ARBA" id="ARBA00022989"/>
    </source>
</evidence>
<dbReference type="EMBL" id="KF900367">
    <property type="protein sequence ID" value="AIE92492.1"/>
    <property type="molecule type" value="Genomic_DNA"/>
</dbReference>
<evidence type="ECO:0008006" key="11">
    <source>
        <dbReference type="Google" id="ProtNLM"/>
    </source>
</evidence>
<evidence type="ECO:0000256" key="8">
    <source>
        <dbReference type="ARBA" id="ARBA00037847"/>
    </source>
</evidence>
<protein>
    <recommendedName>
        <fullName evidence="11">Preprotein translocase subunit Sec61beta</fullName>
    </recommendedName>
</protein>
<name>A0A075FS94_9EURY</name>
<feature type="transmembrane region" description="Helical" evidence="9">
    <location>
        <begin position="58"/>
        <end position="74"/>
    </location>
</feature>
<keyword evidence="6" id="KW-0811">Translocation</keyword>
<dbReference type="InterPro" id="IPR016482">
    <property type="entry name" value="SecG/Sec61-beta/Sbh"/>
</dbReference>
<evidence type="ECO:0000313" key="10">
    <source>
        <dbReference type="EMBL" id="AIE92492.1"/>
    </source>
</evidence>
<evidence type="ECO:0000256" key="2">
    <source>
        <dbReference type="ARBA" id="ARBA00022448"/>
    </source>
</evidence>
<sequence length="81" mass="9091">MAKEKKTQGFQSAAGLIRYFDAEDKNAIQISKWGVMIVCILTIIVVEIADAFDRQTSAYVLAVGLILFIFNEFRQSRSDSV</sequence>
<evidence type="ECO:0000256" key="3">
    <source>
        <dbReference type="ARBA" id="ARBA00022692"/>
    </source>
</evidence>
<evidence type="ECO:0000256" key="6">
    <source>
        <dbReference type="ARBA" id="ARBA00023010"/>
    </source>
</evidence>
<evidence type="ECO:0000256" key="4">
    <source>
        <dbReference type="ARBA" id="ARBA00022927"/>
    </source>
</evidence>
<keyword evidence="5 9" id="KW-1133">Transmembrane helix</keyword>
<evidence type="ECO:0000256" key="7">
    <source>
        <dbReference type="ARBA" id="ARBA00023136"/>
    </source>
</evidence>
<dbReference type="NCBIfam" id="NF002318">
    <property type="entry name" value="PRK01253.1"/>
    <property type="match status" value="1"/>
</dbReference>
<dbReference type="GO" id="GO:0012505">
    <property type="term" value="C:endomembrane system"/>
    <property type="evidence" value="ECO:0007669"/>
    <property type="project" value="UniProtKB-SubCell"/>
</dbReference>
<reference evidence="10" key="1">
    <citation type="journal article" date="2014" name="Genome Biol. Evol.">
        <title>Pangenome evidence for extensive interdomain horizontal transfer affecting lineage core and shell genes in uncultured planktonic thaumarchaeota and euryarchaeota.</title>
        <authorList>
            <person name="Deschamps P."/>
            <person name="Zivanovic Y."/>
            <person name="Moreira D."/>
            <person name="Rodriguez-Valera F."/>
            <person name="Lopez-Garcia P."/>
        </authorList>
    </citation>
    <scope>NUCLEOTIDE SEQUENCE</scope>
</reference>
<feature type="transmembrane region" description="Helical" evidence="9">
    <location>
        <begin position="33"/>
        <end position="52"/>
    </location>
</feature>
<evidence type="ECO:0000256" key="1">
    <source>
        <dbReference type="ARBA" id="ARBA00006103"/>
    </source>
</evidence>
<evidence type="ECO:0000256" key="9">
    <source>
        <dbReference type="SAM" id="Phobius"/>
    </source>
</evidence>
<comment type="similarity">
    <text evidence="1">Belongs to the SEC61-beta family.</text>
</comment>
<accession>A0A075FS94</accession>
<proteinExistence type="inferred from homology"/>
<keyword evidence="7 9" id="KW-0472">Membrane</keyword>